<evidence type="ECO:0000313" key="2">
    <source>
        <dbReference type="EMBL" id="OGG13844.1"/>
    </source>
</evidence>
<comment type="caution">
    <text evidence="2">The sequence shown here is derived from an EMBL/GenBank/DDBJ whole genome shotgun (WGS) entry which is preliminary data.</text>
</comment>
<feature type="region of interest" description="Disordered" evidence="1">
    <location>
        <begin position="1"/>
        <end position="21"/>
    </location>
</feature>
<name>A0A1F5ZNE6_9BACT</name>
<reference evidence="2 3" key="1">
    <citation type="journal article" date="2016" name="Nat. Commun.">
        <title>Thousands of microbial genomes shed light on interconnected biogeochemical processes in an aquifer system.</title>
        <authorList>
            <person name="Anantharaman K."/>
            <person name="Brown C.T."/>
            <person name="Hug L.A."/>
            <person name="Sharon I."/>
            <person name="Castelle C.J."/>
            <person name="Probst A.J."/>
            <person name="Thomas B.C."/>
            <person name="Singh A."/>
            <person name="Wilkins M.J."/>
            <person name="Karaoz U."/>
            <person name="Brodie E.L."/>
            <person name="Williams K.H."/>
            <person name="Hubbard S.S."/>
            <person name="Banfield J.F."/>
        </authorList>
    </citation>
    <scope>NUCLEOTIDE SEQUENCE [LARGE SCALE GENOMIC DNA]</scope>
</reference>
<evidence type="ECO:0008006" key="4">
    <source>
        <dbReference type="Google" id="ProtNLM"/>
    </source>
</evidence>
<dbReference type="EMBL" id="MFJJ01000031">
    <property type="protein sequence ID" value="OGG13844.1"/>
    <property type="molecule type" value="Genomic_DNA"/>
</dbReference>
<accession>A0A1F5ZNE6</accession>
<sequence length="214" mass="23295">MLTGIAYAQTPTPTPSPVNQNKIDDLKERIATKVAELRQTQKQAISGSVKSISISTLSIETQTKEVKIELKDDIAVAQLIGRKRTDLKIDDIDKGDFVVVFGDYDSGLDILDAKLIYIQATPPERISGTVTDVDDKAFTFTVLATGNRRVIVDFEKTTLINTWSKEAGIAKAGFSKISVGDSIQVLGKPVPKKENRLSAMRILDLGNLTGTSTQ</sequence>
<protein>
    <recommendedName>
        <fullName evidence="4">DUF5666 domain-containing protein</fullName>
    </recommendedName>
</protein>
<organism evidence="2 3">
    <name type="scientific">Candidatus Gottesmanbacteria bacterium RIFCSPHIGHO2_01_FULL_46_14</name>
    <dbReference type="NCBI Taxonomy" id="1798380"/>
    <lineage>
        <taxon>Bacteria</taxon>
        <taxon>Candidatus Gottesmaniibacteriota</taxon>
    </lineage>
</organism>
<evidence type="ECO:0000313" key="3">
    <source>
        <dbReference type="Proteomes" id="UP000177416"/>
    </source>
</evidence>
<proteinExistence type="predicted"/>
<dbReference type="AlphaFoldDB" id="A0A1F5ZNE6"/>
<evidence type="ECO:0000256" key="1">
    <source>
        <dbReference type="SAM" id="MobiDB-lite"/>
    </source>
</evidence>
<dbReference type="Proteomes" id="UP000177416">
    <property type="component" value="Unassembled WGS sequence"/>
</dbReference>
<gene>
    <name evidence="2" type="ORF">A2875_03685</name>
</gene>